<evidence type="ECO:0000256" key="1">
    <source>
        <dbReference type="ARBA" id="ARBA00022723"/>
    </source>
</evidence>
<evidence type="ECO:0000256" key="3">
    <source>
        <dbReference type="SAM" id="Phobius"/>
    </source>
</evidence>
<dbReference type="GO" id="GO:0016020">
    <property type="term" value="C:membrane"/>
    <property type="evidence" value="ECO:0007669"/>
    <property type="project" value="GOC"/>
</dbReference>
<name>A0A926F0G6_9FIRM</name>
<sequence>MRKIFKYLVIMSLFVGLFYLYNKNQISSFKSQNIRIYSNKINNSIKITQISDFHSNYHINLQDLINEIEDFDPDFIALTGDMIDRKDDNLEITLNLFKALSKLNKEIYFIYGNHEVGHMLYDKYTKEINDIGINILDNDYVTIKVDDENINIIGFKYAYFEYENLAQYERIQGDINLEYYNLLLIHSPDNVETLLNGSEDLILSGHTHGGQIRLPLIGPIVAPGQGFFPKYDKGIFKIDNSTLYIDSGLGNSLAPLRAFNPVQISNITIEATK</sequence>
<dbReference type="Gene3D" id="3.60.21.10">
    <property type="match status" value="1"/>
</dbReference>
<feature type="transmembrane region" description="Helical" evidence="3">
    <location>
        <begin position="5"/>
        <end position="21"/>
    </location>
</feature>
<comment type="caution">
    <text evidence="5">The sequence shown here is derived from an EMBL/GenBank/DDBJ whole genome shotgun (WGS) entry which is preliminary data.</text>
</comment>
<keyword evidence="3" id="KW-0812">Transmembrane</keyword>
<reference evidence="5 6" key="1">
    <citation type="submission" date="2020-08" db="EMBL/GenBank/DDBJ databases">
        <title>Genome public.</title>
        <authorList>
            <person name="Liu C."/>
            <person name="Sun Q."/>
        </authorList>
    </citation>
    <scope>NUCLEOTIDE SEQUENCE [LARGE SCALE GENOMIC DNA]</scope>
    <source>
        <strain evidence="5 6">NSJ-26</strain>
    </source>
</reference>
<dbReference type="EMBL" id="JACRTK010000001">
    <property type="protein sequence ID" value="MBC8589615.1"/>
    <property type="molecule type" value="Genomic_DNA"/>
</dbReference>
<dbReference type="InterPro" id="IPR029052">
    <property type="entry name" value="Metallo-depent_PP-like"/>
</dbReference>
<keyword evidence="3" id="KW-0472">Membrane</keyword>
<dbReference type="PANTHER" id="PTHR31302">
    <property type="entry name" value="TRANSMEMBRANE PROTEIN WITH METALLOPHOSPHOESTERASE DOMAIN-RELATED"/>
    <property type="match status" value="1"/>
</dbReference>
<gene>
    <name evidence="5" type="ORF">H8689_00450</name>
</gene>
<protein>
    <submittedName>
        <fullName evidence="5">Metallophosphoesterase</fullName>
    </submittedName>
</protein>
<dbReference type="RefSeq" id="WP_249322434.1">
    <property type="nucleotide sequence ID" value="NZ_JACRTK010000001.1"/>
</dbReference>
<organism evidence="5 6">
    <name type="scientific">Wansuia hejianensis</name>
    <dbReference type="NCBI Taxonomy" id="2763667"/>
    <lineage>
        <taxon>Bacteria</taxon>
        <taxon>Bacillati</taxon>
        <taxon>Bacillota</taxon>
        <taxon>Clostridia</taxon>
        <taxon>Lachnospirales</taxon>
        <taxon>Lachnospiraceae</taxon>
        <taxon>Wansuia</taxon>
    </lineage>
</organism>
<keyword evidence="3" id="KW-1133">Transmembrane helix</keyword>
<proteinExistence type="predicted"/>
<keyword evidence="2" id="KW-0378">Hydrolase</keyword>
<dbReference type="PANTHER" id="PTHR31302:SF31">
    <property type="entry name" value="PHOSPHODIESTERASE YAEI"/>
    <property type="match status" value="1"/>
</dbReference>
<dbReference type="SUPFAM" id="SSF56300">
    <property type="entry name" value="Metallo-dependent phosphatases"/>
    <property type="match status" value="1"/>
</dbReference>
<dbReference type="InterPro" id="IPR051158">
    <property type="entry name" value="Metallophosphoesterase_sf"/>
</dbReference>
<keyword evidence="1" id="KW-0479">Metal-binding</keyword>
<keyword evidence="6" id="KW-1185">Reference proteome</keyword>
<dbReference type="Pfam" id="PF00149">
    <property type="entry name" value="Metallophos"/>
    <property type="match status" value="1"/>
</dbReference>
<dbReference type="GO" id="GO:0008758">
    <property type="term" value="F:UDP-2,3-diacylglucosamine hydrolase activity"/>
    <property type="evidence" value="ECO:0007669"/>
    <property type="project" value="TreeGrafter"/>
</dbReference>
<dbReference type="Proteomes" id="UP000601522">
    <property type="component" value="Unassembled WGS sequence"/>
</dbReference>
<dbReference type="AlphaFoldDB" id="A0A926F0G6"/>
<evidence type="ECO:0000256" key="2">
    <source>
        <dbReference type="ARBA" id="ARBA00022801"/>
    </source>
</evidence>
<dbReference type="GO" id="GO:0046872">
    <property type="term" value="F:metal ion binding"/>
    <property type="evidence" value="ECO:0007669"/>
    <property type="project" value="UniProtKB-KW"/>
</dbReference>
<accession>A0A926F0G6</accession>
<evidence type="ECO:0000313" key="6">
    <source>
        <dbReference type="Proteomes" id="UP000601522"/>
    </source>
</evidence>
<evidence type="ECO:0000259" key="4">
    <source>
        <dbReference type="Pfam" id="PF00149"/>
    </source>
</evidence>
<dbReference type="GO" id="GO:0009245">
    <property type="term" value="P:lipid A biosynthetic process"/>
    <property type="evidence" value="ECO:0007669"/>
    <property type="project" value="TreeGrafter"/>
</dbReference>
<dbReference type="InterPro" id="IPR004843">
    <property type="entry name" value="Calcineurin-like_PHP"/>
</dbReference>
<evidence type="ECO:0000313" key="5">
    <source>
        <dbReference type="EMBL" id="MBC8589615.1"/>
    </source>
</evidence>
<feature type="domain" description="Calcineurin-like phosphoesterase" evidence="4">
    <location>
        <begin position="45"/>
        <end position="209"/>
    </location>
</feature>